<dbReference type="HOGENOM" id="CLU_008956_6_3_1"/>
<name>A0A0D3H9X6_9ORYZ</name>
<evidence type="ECO:0000256" key="1">
    <source>
        <dbReference type="SAM" id="MobiDB-lite"/>
    </source>
</evidence>
<reference evidence="3" key="1">
    <citation type="journal article" date="2009" name="Rice">
        <title>De Novo Next Generation Sequencing of Plant Genomes.</title>
        <authorList>
            <person name="Rounsley S."/>
            <person name="Marri P.R."/>
            <person name="Yu Y."/>
            <person name="He R."/>
            <person name="Sisneros N."/>
            <person name="Goicoechea J.L."/>
            <person name="Lee S.J."/>
            <person name="Angelova A."/>
            <person name="Kudrna D."/>
            <person name="Luo M."/>
            <person name="Affourtit J."/>
            <person name="Desany B."/>
            <person name="Knight J."/>
            <person name="Niazi F."/>
            <person name="Egholm M."/>
            <person name="Wing R.A."/>
        </authorList>
    </citation>
    <scope>NUCLEOTIDE SEQUENCE [LARGE SCALE GENOMIC DNA]</scope>
    <source>
        <strain evidence="3">cv. IRGC 105608</strain>
    </source>
</reference>
<feature type="region of interest" description="Disordered" evidence="1">
    <location>
        <begin position="456"/>
        <end position="496"/>
    </location>
</feature>
<evidence type="ECO:0000313" key="3">
    <source>
        <dbReference type="EnsemblPlants" id="OBART09G19280.1"/>
    </source>
</evidence>
<accession>A0A0D3H9X6</accession>
<sequence>MATTFPYSWTRTKHLTLCPPSSHGGDAADHPPLPWILLDVRAYIADRRNSTTATFDLSNGRKIQITFCIAPPPLVSYICAWSPTTDPAEFFAKEPAVGFVNANLVFLRVHSDQIYDFVYQASSSPSLKLIHNPYSPYNPYHYLRRIDNVVVLPVPDRHHAGAAADDDSGRFCVSALDRDRRFDLGHFKLCLYDDNSIDHKWSHTILLLDQLRNPPDKDTVLHLTEKVLILDDEQPLVAFVDLWRGMVICNVLDNSTPGGSSYMPLPPELIDKRRTYNSCVCRNIAIVNGRLTVVRLGIYLDPDDDDDFCAWDLSTWSKPVTCLDNEWREDFMIESSDVSVDDTTQNVCLLPKLDGCPTTETLQLAHPTLSLMDAHIVYIMGKVDISDEKALVLTVDMANKRLQEVSVYDGERIVNDFDYAYTQSTISQYFTEAAAGVKGSLKRPLKFHMQYPHKRLGETISRSDPMDLHEPLQLDAGSDMGTKDETEDSNNPMDLE</sequence>
<dbReference type="Gramene" id="OBART09G19280.1">
    <property type="protein sequence ID" value="OBART09G19280.1"/>
    <property type="gene ID" value="OBART09G19280"/>
</dbReference>
<dbReference type="AlphaFoldDB" id="A0A0D3H9X6"/>
<protein>
    <recommendedName>
        <fullName evidence="2">DUF1618 domain-containing protein</fullName>
    </recommendedName>
</protein>
<dbReference type="eggNOG" id="ENOG502R418">
    <property type="taxonomic scope" value="Eukaryota"/>
</dbReference>
<dbReference type="InterPro" id="IPR011676">
    <property type="entry name" value="DUF1618"/>
</dbReference>
<keyword evidence="4" id="KW-1185">Reference proteome</keyword>
<evidence type="ECO:0000259" key="2">
    <source>
        <dbReference type="Pfam" id="PF07762"/>
    </source>
</evidence>
<dbReference type="Proteomes" id="UP000026960">
    <property type="component" value="Chromosome 9"/>
</dbReference>
<dbReference type="PaxDb" id="65489-OBART09G19280.1"/>
<proteinExistence type="predicted"/>
<dbReference type="EnsemblPlants" id="OBART09G19280.1">
    <property type="protein sequence ID" value="OBART09G19280.1"/>
    <property type="gene ID" value="OBART09G19280"/>
</dbReference>
<evidence type="ECO:0000313" key="4">
    <source>
        <dbReference type="Proteomes" id="UP000026960"/>
    </source>
</evidence>
<dbReference type="PANTHER" id="PTHR33074">
    <property type="entry name" value="EXPRESSED PROTEIN-RELATED"/>
    <property type="match status" value="1"/>
</dbReference>
<organism evidence="3">
    <name type="scientific">Oryza barthii</name>
    <dbReference type="NCBI Taxonomy" id="65489"/>
    <lineage>
        <taxon>Eukaryota</taxon>
        <taxon>Viridiplantae</taxon>
        <taxon>Streptophyta</taxon>
        <taxon>Embryophyta</taxon>
        <taxon>Tracheophyta</taxon>
        <taxon>Spermatophyta</taxon>
        <taxon>Magnoliopsida</taxon>
        <taxon>Liliopsida</taxon>
        <taxon>Poales</taxon>
        <taxon>Poaceae</taxon>
        <taxon>BOP clade</taxon>
        <taxon>Oryzoideae</taxon>
        <taxon>Oryzeae</taxon>
        <taxon>Oryzinae</taxon>
        <taxon>Oryza</taxon>
    </lineage>
</organism>
<reference evidence="3" key="2">
    <citation type="submission" date="2015-03" db="UniProtKB">
        <authorList>
            <consortium name="EnsemblPlants"/>
        </authorList>
    </citation>
    <scope>IDENTIFICATION</scope>
</reference>
<dbReference type="Pfam" id="PF07762">
    <property type="entry name" value="DUF1618"/>
    <property type="match status" value="1"/>
</dbReference>
<dbReference type="PANTHER" id="PTHR33074:SF68">
    <property type="entry name" value="OS09G0557100 PROTEIN"/>
    <property type="match status" value="1"/>
</dbReference>
<feature type="domain" description="DUF1618" evidence="2">
    <location>
        <begin position="240"/>
        <end position="378"/>
    </location>
</feature>